<name>A0A5J5AYE0_9ASTE</name>
<organism evidence="2 3">
    <name type="scientific">Nyssa sinensis</name>
    <dbReference type="NCBI Taxonomy" id="561372"/>
    <lineage>
        <taxon>Eukaryota</taxon>
        <taxon>Viridiplantae</taxon>
        <taxon>Streptophyta</taxon>
        <taxon>Embryophyta</taxon>
        <taxon>Tracheophyta</taxon>
        <taxon>Spermatophyta</taxon>
        <taxon>Magnoliopsida</taxon>
        <taxon>eudicotyledons</taxon>
        <taxon>Gunneridae</taxon>
        <taxon>Pentapetalae</taxon>
        <taxon>asterids</taxon>
        <taxon>Cornales</taxon>
        <taxon>Nyssaceae</taxon>
        <taxon>Nyssa</taxon>
    </lineage>
</organism>
<evidence type="ECO:0000313" key="3">
    <source>
        <dbReference type="Proteomes" id="UP000325577"/>
    </source>
</evidence>
<keyword evidence="1" id="KW-0175">Coiled coil</keyword>
<keyword evidence="3" id="KW-1185">Reference proteome</keyword>
<feature type="coiled-coil region" evidence="1">
    <location>
        <begin position="174"/>
        <end position="232"/>
    </location>
</feature>
<evidence type="ECO:0000313" key="2">
    <source>
        <dbReference type="EMBL" id="KAA8534477.1"/>
    </source>
</evidence>
<accession>A0A5J5AYE0</accession>
<protein>
    <submittedName>
        <fullName evidence="2">Uncharacterized protein</fullName>
    </submittedName>
</protein>
<dbReference type="EMBL" id="CM018041">
    <property type="protein sequence ID" value="KAA8534477.1"/>
    <property type="molecule type" value="Genomic_DNA"/>
</dbReference>
<dbReference type="PANTHER" id="PTHR47270">
    <property type="entry name" value="PROTEIN MLP1-LIKE"/>
    <property type="match status" value="1"/>
</dbReference>
<reference evidence="2 3" key="1">
    <citation type="submission" date="2019-09" db="EMBL/GenBank/DDBJ databases">
        <title>A chromosome-level genome assembly of the Chinese tupelo Nyssa sinensis.</title>
        <authorList>
            <person name="Yang X."/>
            <person name="Kang M."/>
            <person name="Yang Y."/>
            <person name="Xiong H."/>
            <person name="Wang M."/>
            <person name="Zhang Z."/>
            <person name="Wang Z."/>
            <person name="Wu H."/>
            <person name="Ma T."/>
            <person name="Liu J."/>
            <person name="Xi Z."/>
        </authorList>
    </citation>
    <scope>NUCLEOTIDE SEQUENCE [LARGE SCALE GENOMIC DNA]</scope>
    <source>
        <strain evidence="2">J267</strain>
        <tissue evidence="2">Leaf</tissue>
    </source>
</reference>
<feature type="coiled-coil region" evidence="1">
    <location>
        <begin position="364"/>
        <end position="460"/>
    </location>
</feature>
<dbReference type="Proteomes" id="UP000325577">
    <property type="component" value="Linkage Group LG18"/>
</dbReference>
<feature type="coiled-coil region" evidence="1">
    <location>
        <begin position="257"/>
        <end position="298"/>
    </location>
</feature>
<evidence type="ECO:0000256" key="1">
    <source>
        <dbReference type="SAM" id="Coils"/>
    </source>
</evidence>
<gene>
    <name evidence="2" type="ORF">F0562_031994</name>
</gene>
<proteinExistence type="predicted"/>
<dbReference type="PANTHER" id="PTHR47270:SF13">
    <property type="entry name" value="HEAVY CHAIN-LIKE PROTEIN, PUTATIVE-RELATED"/>
    <property type="match status" value="1"/>
</dbReference>
<dbReference type="AlphaFoldDB" id="A0A5J5AYE0"/>
<dbReference type="OrthoDB" id="658575at2759"/>
<sequence length="463" mass="53465">MYLEKAIEVENLQLKIAHLVSQISATHGEEDRIAYEAVLEVHSLRADKSRLEAALEEVQGKFEWSEKKLNVNQMECETKVQGLVDELTASKQNQEVLVANDKKLLGLLEDVRFSKEKLEGTVNGLESKLKSSEYERLQLAEEISSLKIQLQKIPLLQDEVLALKSSLNETEFENERLRTSLKLVSEDYEELKTDRDLFVQKISSMQQATYELENYRRSKVALEEKVLRLQGDLIAQEALCTKDAGLKNELGQVRRANSQFQWKIKCLEEEKEEWLKRAQALEEELKQKEEVKQDETESCINQFPVYPGSNTTSASIPEELKFSEKKENTVLQFRIVQHQIQVDNKYCYYTGNSQEIAIDTFTRIQCFENELAEALEANDMYKAQLKSLLAEEQIGHSDVPKKLKVEDVAISKEENEKKAALLEVELREIRERYFQMSLKYAEVEAEREQLVMKLKAVNGRGLT</sequence>